<evidence type="ECO:0000313" key="3">
    <source>
        <dbReference type="Proteomes" id="UP000287247"/>
    </source>
</evidence>
<dbReference type="Gene3D" id="3.90.1570.10">
    <property type="entry name" value="tt1808, chain A"/>
    <property type="match status" value="1"/>
</dbReference>
<sequence>MKTTLPIAQFSLENYHKMIETGLLVDRRVELIEGLILEMSPEGTEHTYFAENLTKKLEQLTQKRAYVRENKPVTLSNSEPEPDIAVVELPRSKYLEHHPYADNILLLVEVSKSTLDYDTSVKKKIYAQENIPEYWVVDVKGRKLITYRFPSSNNYEQTTEWLLGTTIFPLAFPDIKINISDIFSM</sequence>
<dbReference type="AlphaFoldDB" id="A0A401IFM5"/>
<dbReference type="PANTHER" id="PTHR35400:SF1">
    <property type="entry name" value="SLR1083 PROTEIN"/>
    <property type="match status" value="1"/>
</dbReference>
<dbReference type="CDD" id="cd06260">
    <property type="entry name" value="DUF820-like"/>
    <property type="match status" value="1"/>
</dbReference>
<dbReference type="InterPro" id="IPR012296">
    <property type="entry name" value="Nuclease_put_TT1808"/>
</dbReference>
<dbReference type="SUPFAM" id="SSF52980">
    <property type="entry name" value="Restriction endonuclease-like"/>
    <property type="match status" value="1"/>
</dbReference>
<dbReference type="Proteomes" id="UP000287247">
    <property type="component" value="Unassembled WGS sequence"/>
</dbReference>
<dbReference type="EMBL" id="BDQK01000005">
    <property type="protein sequence ID" value="GBF80016.1"/>
    <property type="molecule type" value="Genomic_DNA"/>
</dbReference>
<feature type="domain" description="Putative restriction endonuclease" evidence="1">
    <location>
        <begin position="14"/>
        <end position="178"/>
    </location>
</feature>
<name>A0A401IFM5_APHSA</name>
<reference evidence="3" key="1">
    <citation type="submission" date="2017-05" db="EMBL/GenBank/DDBJ databases">
        <title>Physiological properties and genetic analysis related to exopolysaccharide production of fresh-water unicellular cyanobacterium Aphanothece sacrum, Suizenji Nori, that has been cultured as a food source in Japan.</title>
        <authorList>
            <person name="Kanesaki Y."/>
            <person name="Yoshikawa S."/>
            <person name="Ohki K."/>
        </authorList>
    </citation>
    <scope>NUCLEOTIDE SEQUENCE [LARGE SCALE GENOMIC DNA]</scope>
    <source>
        <strain evidence="3">FPU1</strain>
    </source>
</reference>
<dbReference type="RefSeq" id="WP_124973439.1">
    <property type="nucleotide sequence ID" value="NZ_BDQK01000005.1"/>
</dbReference>
<evidence type="ECO:0000313" key="2">
    <source>
        <dbReference type="EMBL" id="GBF80016.1"/>
    </source>
</evidence>
<protein>
    <recommendedName>
        <fullName evidence="1">Putative restriction endonuclease domain-containing protein</fullName>
    </recommendedName>
</protein>
<proteinExistence type="predicted"/>
<evidence type="ECO:0000259" key="1">
    <source>
        <dbReference type="Pfam" id="PF05685"/>
    </source>
</evidence>
<keyword evidence="3" id="KW-1185">Reference proteome</keyword>
<dbReference type="OrthoDB" id="509866at2"/>
<dbReference type="InterPro" id="IPR011335">
    <property type="entry name" value="Restrct_endonuc-II-like"/>
</dbReference>
<comment type="caution">
    <text evidence="2">The sequence shown here is derived from an EMBL/GenBank/DDBJ whole genome shotgun (WGS) entry which is preliminary data.</text>
</comment>
<accession>A0A401IFM5</accession>
<dbReference type="InterPro" id="IPR008538">
    <property type="entry name" value="Uma2"/>
</dbReference>
<organism evidence="2 3">
    <name type="scientific">Aphanothece sacrum FPU1</name>
    <dbReference type="NCBI Taxonomy" id="1920663"/>
    <lineage>
        <taxon>Bacteria</taxon>
        <taxon>Bacillati</taxon>
        <taxon>Cyanobacteriota</taxon>
        <taxon>Cyanophyceae</taxon>
        <taxon>Oscillatoriophycideae</taxon>
        <taxon>Chroococcales</taxon>
        <taxon>Aphanothecaceae</taxon>
        <taxon>Aphanothece</taxon>
    </lineage>
</organism>
<dbReference type="PANTHER" id="PTHR35400">
    <property type="entry name" value="SLR1083 PROTEIN"/>
    <property type="match status" value="1"/>
</dbReference>
<dbReference type="Pfam" id="PF05685">
    <property type="entry name" value="Uma2"/>
    <property type="match status" value="1"/>
</dbReference>
<gene>
    <name evidence="2" type="ORF">AsFPU1_1417</name>
</gene>